<dbReference type="EMBL" id="UINC01121021">
    <property type="protein sequence ID" value="SVC95879.1"/>
    <property type="molecule type" value="Genomic_DNA"/>
</dbReference>
<sequence length="119" mass="13568">RMIKDFLVSQDLKRTLVLGAHGPLGEFPPTDGGDFHLEGVPVFNYICNPVYLLVDDDDLSKVDWERLVPVRDGFYQLIEELNECDPAQLRKTQYPLKRALASIMTFLAKRKNRSRFGAG</sequence>
<evidence type="ECO:0000313" key="1">
    <source>
        <dbReference type="EMBL" id="SVC95879.1"/>
    </source>
</evidence>
<dbReference type="AlphaFoldDB" id="A0A382RDT7"/>
<gene>
    <name evidence="1" type="ORF">METZ01_LOCUS348733</name>
</gene>
<proteinExistence type="predicted"/>
<accession>A0A382RDT7</accession>
<name>A0A382RDT7_9ZZZZ</name>
<reference evidence="1" key="1">
    <citation type="submission" date="2018-05" db="EMBL/GenBank/DDBJ databases">
        <authorList>
            <person name="Lanie J.A."/>
            <person name="Ng W.-L."/>
            <person name="Kazmierczak K.M."/>
            <person name="Andrzejewski T.M."/>
            <person name="Davidsen T.M."/>
            <person name="Wayne K.J."/>
            <person name="Tettelin H."/>
            <person name="Glass J.I."/>
            <person name="Rusch D."/>
            <person name="Podicherti R."/>
            <person name="Tsui H.-C.T."/>
            <person name="Winkler M.E."/>
        </authorList>
    </citation>
    <scope>NUCLEOTIDE SEQUENCE</scope>
</reference>
<protein>
    <submittedName>
        <fullName evidence="1">Uncharacterized protein</fullName>
    </submittedName>
</protein>
<feature type="non-terminal residue" evidence="1">
    <location>
        <position position="1"/>
    </location>
</feature>
<organism evidence="1">
    <name type="scientific">marine metagenome</name>
    <dbReference type="NCBI Taxonomy" id="408172"/>
    <lineage>
        <taxon>unclassified sequences</taxon>
        <taxon>metagenomes</taxon>
        <taxon>ecological metagenomes</taxon>
    </lineage>
</organism>